<protein>
    <submittedName>
        <fullName evidence="1">Uncharacterized protein</fullName>
    </submittedName>
</protein>
<evidence type="ECO:0000313" key="1">
    <source>
        <dbReference type="EnsemblMetazoa" id="GBRI021619-PA"/>
    </source>
</evidence>
<accession>A0A1A9WJ10</accession>
<keyword evidence="2" id="KW-1185">Reference proteome</keyword>
<reference evidence="2" key="1">
    <citation type="submission" date="2014-03" db="EMBL/GenBank/DDBJ databases">
        <authorList>
            <person name="Aksoy S."/>
            <person name="Warren W."/>
            <person name="Wilson R.K."/>
        </authorList>
    </citation>
    <scope>NUCLEOTIDE SEQUENCE [LARGE SCALE GENOMIC DNA]</scope>
    <source>
        <strain evidence="2">IAEA</strain>
    </source>
</reference>
<reference evidence="1" key="2">
    <citation type="submission" date="2020-05" db="UniProtKB">
        <authorList>
            <consortium name="EnsemblMetazoa"/>
        </authorList>
    </citation>
    <scope>IDENTIFICATION</scope>
    <source>
        <strain evidence="1">IAEA</strain>
    </source>
</reference>
<dbReference type="EnsemblMetazoa" id="GBRI021619-RA">
    <property type="protein sequence ID" value="GBRI021619-PA"/>
    <property type="gene ID" value="GBRI021619"/>
</dbReference>
<organism evidence="1 2">
    <name type="scientific">Glossina brevipalpis</name>
    <dbReference type="NCBI Taxonomy" id="37001"/>
    <lineage>
        <taxon>Eukaryota</taxon>
        <taxon>Metazoa</taxon>
        <taxon>Ecdysozoa</taxon>
        <taxon>Arthropoda</taxon>
        <taxon>Hexapoda</taxon>
        <taxon>Insecta</taxon>
        <taxon>Pterygota</taxon>
        <taxon>Neoptera</taxon>
        <taxon>Endopterygota</taxon>
        <taxon>Diptera</taxon>
        <taxon>Brachycera</taxon>
        <taxon>Muscomorpha</taxon>
        <taxon>Hippoboscoidea</taxon>
        <taxon>Glossinidae</taxon>
        <taxon>Glossina</taxon>
    </lineage>
</organism>
<name>A0A1A9WJ10_9MUSC</name>
<dbReference type="VEuPathDB" id="VectorBase:GBRI021619"/>
<proteinExistence type="predicted"/>
<sequence length="176" mass="19685">MKLQMMCSDVLSLDVLLLFVGLLCPLIPGYCVSVTVDAAAAAAVAWHLYMDLFVCIRAQRLGLLTIVVFKFKHLSANSNNLSTDNNNLSRFSGISLRPICTLRTSSTIDFWLFSGLPLWLACGYSQMTTSMASLRLFSNVFWLFSGQPLWLVCGYSQMYRYDQLVAALKFLPMANL</sequence>
<dbReference type="AlphaFoldDB" id="A0A1A9WJ10"/>
<evidence type="ECO:0000313" key="2">
    <source>
        <dbReference type="Proteomes" id="UP000091820"/>
    </source>
</evidence>
<dbReference type="Proteomes" id="UP000091820">
    <property type="component" value="Unassembled WGS sequence"/>
</dbReference>